<dbReference type="EMBL" id="JBFCZG010000003">
    <property type="protein sequence ID" value="KAL3424565.1"/>
    <property type="molecule type" value="Genomic_DNA"/>
</dbReference>
<gene>
    <name evidence="12" type="ORF">PVAG01_03847</name>
</gene>
<evidence type="ECO:0000256" key="4">
    <source>
        <dbReference type="ARBA" id="ARBA00022525"/>
    </source>
</evidence>
<dbReference type="Pfam" id="PF05730">
    <property type="entry name" value="CFEM"/>
    <property type="match status" value="1"/>
</dbReference>
<keyword evidence="6 10" id="KW-0732">Signal</keyword>
<sequence>MYFSKVTLASVFAAVAYSQTIADQVAQLPSCSLVCLSDAAAASNCAITDYACQCGDAKDAITAAATPCIVGACTDTSDILNVQKVTAEICVLQAAAGPVSSASSAIASVSSAASSIAASGSSAVASITSSVGSAASSATSAAGSVTSSIGSRVSSATSAAGSAASSATSSGAATVSSAAAARFQVAGGMAGAALIAAMAL</sequence>
<comment type="caution">
    <text evidence="9">Lacks conserved residue(s) required for the propagation of feature annotation.</text>
</comment>
<comment type="caution">
    <text evidence="12">The sequence shown here is derived from an EMBL/GenBank/DDBJ whole genome shotgun (WGS) entry which is preliminary data.</text>
</comment>
<keyword evidence="9" id="KW-0479">Metal-binding</keyword>
<keyword evidence="5" id="KW-0325">Glycoprotein</keyword>
<evidence type="ECO:0000256" key="3">
    <source>
        <dbReference type="ARBA" id="ARBA00010031"/>
    </source>
</evidence>
<evidence type="ECO:0000313" key="12">
    <source>
        <dbReference type="EMBL" id="KAL3424565.1"/>
    </source>
</evidence>
<name>A0ABR4PMP1_9HELO</name>
<keyword evidence="7 9" id="KW-1015">Disulfide bond</keyword>
<evidence type="ECO:0000256" key="9">
    <source>
        <dbReference type="PROSITE-ProRule" id="PRU01356"/>
    </source>
</evidence>
<evidence type="ECO:0000256" key="7">
    <source>
        <dbReference type="ARBA" id="ARBA00023157"/>
    </source>
</evidence>
<keyword evidence="13" id="KW-1185">Reference proteome</keyword>
<keyword evidence="4" id="KW-0964">Secreted</keyword>
<feature type="disulfide bond" evidence="9">
    <location>
        <begin position="45"/>
        <end position="52"/>
    </location>
</feature>
<keyword evidence="5" id="KW-0336">GPI-anchor</keyword>
<evidence type="ECO:0000256" key="1">
    <source>
        <dbReference type="ARBA" id="ARBA00004589"/>
    </source>
</evidence>
<feature type="binding site" description="axial binding residue" evidence="9">
    <location>
        <position position="49"/>
    </location>
    <ligand>
        <name>heme</name>
        <dbReference type="ChEBI" id="CHEBI:30413"/>
    </ligand>
    <ligandPart>
        <name>Fe</name>
        <dbReference type="ChEBI" id="CHEBI:18248"/>
    </ligandPart>
</feature>
<evidence type="ECO:0000259" key="11">
    <source>
        <dbReference type="PROSITE" id="PS52012"/>
    </source>
</evidence>
<evidence type="ECO:0000313" key="13">
    <source>
        <dbReference type="Proteomes" id="UP001629113"/>
    </source>
</evidence>
<keyword evidence="5" id="KW-0472">Membrane</keyword>
<dbReference type="PROSITE" id="PS52012">
    <property type="entry name" value="CFEM"/>
    <property type="match status" value="1"/>
</dbReference>
<keyword evidence="8" id="KW-0449">Lipoprotein</keyword>
<evidence type="ECO:0000256" key="10">
    <source>
        <dbReference type="SAM" id="SignalP"/>
    </source>
</evidence>
<accession>A0ABR4PMP1</accession>
<evidence type="ECO:0000256" key="5">
    <source>
        <dbReference type="ARBA" id="ARBA00022622"/>
    </source>
</evidence>
<reference evidence="12 13" key="1">
    <citation type="submission" date="2024-06" db="EMBL/GenBank/DDBJ databases">
        <title>Complete genome of Phlyctema vagabunda strain 19-DSS-EL-015.</title>
        <authorList>
            <person name="Fiorenzani C."/>
        </authorList>
    </citation>
    <scope>NUCLEOTIDE SEQUENCE [LARGE SCALE GENOMIC DNA]</scope>
    <source>
        <strain evidence="12 13">19-DSS-EL-015</strain>
    </source>
</reference>
<feature type="chain" id="PRO_5047365306" description="CFEM domain-containing protein" evidence="10">
    <location>
        <begin position="19"/>
        <end position="200"/>
    </location>
</feature>
<evidence type="ECO:0000256" key="2">
    <source>
        <dbReference type="ARBA" id="ARBA00004613"/>
    </source>
</evidence>
<dbReference type="InterPro" id="IPR008427">
    <property type="entry name" value="Extracellular_membr_CFEM_dom"/>
</dbReference>
<organism evidence="12 13">
    <name type="scientific">Phlyctema vagabunda</name>
    <dbReference type="NCBI Taxonomy" id="108571"/>
    <lineage>
        <taxon>Eukaryota</taxon>
        <taxon>Fungi</taxon>
        <taxon>Dikarya</taxon>
        <taxon>Ascomycota</taxon>
        <taxon>Pezizomycotina</taxon>
        <taxon>Leotiomycetes</taxon>
        <taxon>Helotiales</taxon>
        <taxon>Dermateaceae</taxon>
        <taxon>Phlyctema</taxon>
    </lineage>
</organism>
<feature type="domain" description="CFEM" evidence="11">
    <location>
        <begin position="4"/>
        <end position="117"/>
    </location>
</feature>
<keyword evidence="9" id="KW-0349">Heme</keyword>
<keyword evidence="9" id="KW-0408">Iron</keyword>
<evidence type="ECO:0000256" key="6">
    <source>
        <dbReference type="ARBA" id="ARBA00022729"/>
    </source>
</evidence>
<evidence type="ECO:0000256" key="8">
    <source>
        <dbReference type="ARBA" id="ARBA00023288"/>
    </source>
</evidence>
<comment type="subcellular location">
    <subcellularLocation>
        <location evidence="1">Membrane</location>
        <topology evidence="1">Lipid-anchor</topology>
        <topology evidence="1">GPI-anchor</topology>
    </subcellularLocation>
    <subcellularLocation>
        <location evidence="2">Secreted</location>
    </subcellularLocation>
</comment>
<comment type="similarity">
    <text evidence="3">Belongs to the RBT5 family.</text>
</comment>
<dbReference type="Proteomes" id="UP001629113">
    <property type="component" value="Unassembled WGS sequence"/>
</dbReference>
<feature type="signal peptide" evidence="10">
    <location>
        <begin position="1"/>
        <end position="18"/>
    </location>
</feature>
<proteinExistence type="inferred from homology"/>
<protein>
    <recommendedName>
        <fullName evidence="11">CFEM domain-containing protein</fullName>
    </recommendedName>
</protein>